<dbReference type="InterPro" id="IPR000477">
    <property type="entry name" value="RT_dom"/>
</dbReference>
<dbReference type="InterPro" id="IPR021109">
    <property type="entry name" value="Peptidase_aspartic_dom_sf"/>
</dbReference>
<dbReference type="SUPFAM" id="SSF56672">
    <property type="entry name" value="DNA/RNA polymerases"/>
    <property type="match status" value="1"/>
</dbReference>
<comment type="caution">
    <text evidence="3">The sequence shown here is derived from an EMBL/GenBank/DDBJ whole genome shotgun (WGS) entry which is preliminary data.</text>
</comment>
<dbReference type="CDD" id="cd00303">
    <property type="entry name" value="retropepsin_like"/>
    <property type="match status" value="1"/>
</dbReference>
<evidence type="ECO:0000259" key="2">
    <source>
        <dbReference type="Pfam" id="PF00078"/>
    </source>
</evidence>
<dbReference type="CDD" id="cd01647">
    <property type="entry name" value="RT_LTR"/>
    <property type="match status" value="1"/>
</dbReference>
<dbReference type="GO" id="GO:0003964">
    <property type="term" value="F:RNA-directed DNA polymerase activity"/>
    <property type="evidence" value="ECO:0007669"/>
    <property type="project" value="UniProtKB-KW"/>
</dbReference>
<dbReference type="Gene3D" id="3.30.70.270">
    <property type="match status" value="2"/>
</dbReference>
<dbReference type="InterPro" id="IPR043128">
    <property type="entry name" value="Rev_trsase/Diguanyl_cyclase"/>
</dbReference>
<gene>
    <name evidence="3" type="ORF">Tci_032457</name>
</gene>
<evidence type="ECO:0000313" key="3">
    <source>
        <dbReference type="EMBL" id="GEU60479.1"/>
    </source>
</evidence>
<name>A0A6L2LHE4_TANCI</name>
<dbReference type="AlphaFoldDB" id="A0A6L2LHE4"/>
<dbReference type="Pfam" id="PF00078">
    <property type="entry name" value="RVT_1"/>
    <property type="match status" value="1"/>
</dbReference>
<dbReference type="InterPro" id="IPR043502">
    <property type="entry name" value="DNA/RNA_pol_sf"/>
</dbReference>
<dbReference type="InterPro" id="IPR051320">
    <property type="entry name" value="Viral_Replic_Matur_Polypro"/>
</dbReference>
<keyword evidence="3" id="KW-0548">Nucleotidyltransferase</keyword>
<feature type="domain" description="Reverse transcriptase" evidence="2">
    <location>
        <begin position="465"/>
        <end position="594"/>
    </location>
</feature>
<dbReference type="PANTHER" id="PTHR33064:SF39">
    <property type="match status" value="1"/>
</dbReference>
<feature type="compositionally biased region" description="Basic and acidic residues" evidence="1">
    <location>
        <begin position="140"/>
        <end position="154"/>
    </location>
</feature>
<feature type="region of interest" description="Disordered" evidence="1">
    <location>
        <begin position="127"/>
        <end position="155"/>
    </location>
</feature>
<dbReference type="EMBL" id="BKCJ010004342">
    <property type="protein sequence ID" value="GEU60479.1"/>
    <property type="molecule type" value="Genomic_DNA"/>
</dbReference>
<accession>A0A6L2LHE4</accession>
<sequence length="687" mass="78241">MEELLLAPTEGDVSNDAIKLMMFPYSLEGSASVWYDKEPPNSILTWEDLETFGEAWERFKEMLRACPHHGFMELTQIDTSYNGLNKNDQDSLNATVGGNLLSTLPSNTIPNPKGEMKAITNRSGVAYERPSIPTNPSPKKVVERETEETTDKEQTNFQGSTAHIQPPVVAIPEPGVPKILPKANISYPSRLNDQRLGKKAMNQMKNFFQIFQDLHFDISFADALLLMPKFASAIKSFLVDKDKFELAKIPLNENCSAMLLKKFLKSLKKLSLPELTPTWMTFKLVDRSITRPKGVTKDVLVKVGKFHFPTDFVVVDFKADPCVPLILGRSFLRTGRALIDVYEEEITLRVNDEAVTFNLNQTTRYSSTYDDMLVNQIDVIDVAREEYAQEMLGFSNFSSGGNSTSTSEPIIFDSSPSLTPFEGKPPELELKDLPSHLEYAYLEGVDKLPMIIAKDLKVNEKEVLLKMLERLAGNEFYCFLDGFFGYFQIPINPLEQEKTTFTCPYGTFSYRRMPFGLCNAPRTFQRCMMSIFHDIIEKTMEEFMDDFLVFGDSFSSCLSHLDTMLQRCEDNNLVLNWEKCHFMVKEGIVLGHKILKNKLEVNRAKVDVIVKVPHPATVKGVRSFYGHAGFYRRFIQDFSKIARPMTHLLEKETPFVFSKDCIDAFETLKKKLTEAPILVVPDWNLPF</sequence>
<dbReference type="Gene3D" id="3.10.10.10">
    <property type="entry name" value="HIV Type 1 Reverse Transcriptase, subunit A, domain 1"/>
    <property type="match status" value="1"/>
</dbReference>
<proteinExistence type="predicted"/>
<organism evidence="3">
    <name type="scientific">Tanacetum cinerariifolium</name>
    <name type="common">Dalmatian daisy</name>
    <name type="synonym">Chrysanthemum cinerariifolium</name>
    <dbReference type="NCBI Taxonomy" id="118510"/>
    <lineage>
        <taxon>Eukaryota</taxon>
        <taxon>Viridiplantae</taxon>
        <taxon>Streptophyta</taxon>
        <taxon>Embryophyta</taxon>
        <taxon>Tracheophyta</taxon>
        <taxon>Spermatophyta</taxon>
        <taxon>Magnoliopsida</taxon>
        <taxon>eudicotyledons</taxon>
        <taxon>Gunneridae</taxon>
        <taxon>Pentapetalae</taxon>
        <taxon>asterids</taxon>
        <taxon>campanulids</taxon>
        <taxon>Asterales</taxon>
        <taxon>Asteraceae</taxon>
        <taxon>Asteroideae</taxon>
        <taxon>Anthemideae</taxon>
        <taxon>Anthemidinae</taxon>
        <taxon>Tanacetum</taxon>
    </lineage>
</organism>
<reference evidence="3" key="1">
    <citation type="journal article" date="2019" name="Sci. Rep.">
        <title>Draft genome of Tanacetum cinerariifolium, the natural source of mosquito coil.</title>
        <authorList>
            <person name="Yamashiro T."/>
            <person name="Shiraishi A."/>
            <person name="Satake H."/>
            <person name="Nakayama K."/>
        </authorList>
    </citation>
    <scope>NUCLEOTIDE SEQUENCE</scope>
</reference>
<evidence type="ECO:0000256" key="1">
    <source>
        <dbReference type="SAM" id="MobiDB-lite"/>
    </source>
</evidence>
<keyword evidence="3" id="KW-0808">Transferase</keyword>
<protein>
    <submittedName>
        <fullName evidence="3">Reverse transcriptase domain-containing protein</fullName>
    </submittedName>
</protein>
<keyword evidence="3" id="KW-0695">RNA-directed DNA polymerase</keyword>
<dbReference type="FunFam" id="3.30.70.270:FF:000020">
    <property type="entry name" value="Transposon Tf2-6 polyprotein-like Protein"/>
    <property type="match status" value="1"/>
</dbReference>
<dbReference type="Gene3D" id="2.40.70.10">
    <property type="entry name" value="Acid Proteases"/>
    <property type="match status" value="1"/>
</dbReference>
<dbReference type="PANTHER" id="PTHR33064">
    <property type="entry name" value="POL PROTEIN"/>
    <property type="match status" value="1"/>
</dbReference>